<organism evidence="2">
    <name type="scientific">Arcella intermedia</name>
    <dbReference type="NCBI Taxonomy" id="1963864"/>
    <lineage>
        <taxon>Eukaryota</taxon>
        <taxon>Amoebozoa</taxon>
        <taxon>Tubulinea</taxon>
        <taxon>Elardia</taxon>
        <taxon>Arcellinida</taxon>
        <taxon>Sphaerothecina</taxon>
        <taxon>Arcellidae</taxon>
        <taxon>Arcella</taxon>
    </lineage>
</organism>
<accession>A0A6B2LDX6</accession>
<protein>
    <submittedName>
        <fullName evidence="2">Uncharacterized protein</fullName>
    </submittedName>
</protein>
<sequence>MDITPITDTFKRGRGSDEESESSSFGRYSQMKRKKLANQNENTTKQTTKEKLPQPEPPLDEATIREIIAANEHYRAQIAELQRGDETKQKLLRDRNALTQNLQLFTKEFVSLNKQIQTTTALSNKCSTEIDTWRFIFGGWFKVLTAEGGEHLILAENPQTAATISFSLQPQGESILYTPDQCNIDHEILSSACYITKDELPILMEKIISAIGTMQPEAASGTP</sequence>
<feature type="region of interest" description="Disordered" evidence="1">
    <location>
        <begin position="1"/>
        <end position="59"/>
    </location>
</feature>
<evidence type="ECO:0000256" key="1">
    <source>
        <dbReference type="SAM" id="MobiDB-lite"/>
    </source>
</evidence>
<dbReference type="EMBL" id="GIBP01005969">
    <property type="protein sequence ID" value="NDV34938.1"/>
    <property type="molecule type" value="Transcribed_RNA"/>
</dbReference>
<evidence type="ECO:0000313" key="2">
    <source>
        <dbReference type="EMBL" id="NDV34938.1"/>
    </source>
</evidence>
<dbReference type="AlphaFoldDB" id="A0A6B2LDX6"/>
<reference evidence="2" key="1">
    <citation type="journal article" date="2020" name="J. Eukaryot. Microbiol.">
        <title>De novo Sequencing, Assembly and Annotation of the Transcriptome for the Free-Living Testate Amoeba Arcella intermedia.</title>
        <authorList>
            <person name="Ribeiro G.M."/>
            <person name="Porfirio-Sousa A.L."/>
            <person name="Maurer-Alcala X.X."/>
            <person name="Katz L.A."/>
            <person name="Lahr D.J.G."/>
        </authorList>
    </citation>
    <scope>NUCLEOTIDE SEQUENCE</scope>
</reference>
<name>A0A6B2LDX6_9EUKA</name>
<proteinExistence type="predicted"/>